<dbReference type="Proteomes" id="UP000815677">
    <property type="component" value="Unassembled WGS sequence"/>
</dbReference>
<dbReference type="SUPFAM" id="SSF69047">
    <property type="entry name" value="Hypothetical protein YjbJ"/>
    <property type="match status" value="1"/>
</dbReference>
<gene>
    <name evidence="2" type="ORF">MCHLO_09502</name>
</gene>
<protein>
    <recommendedName>
        <fullName evidence="4">CsbD-like domain-containing protein</fullName>
    </recommendedName>
</protein>
<evidence type="ECO:0008006" key="4">
    <source>
        <dbReference type="Google" id="ProtNLM"/>
    </source>
</evidence>
<evidence type="ECO:0000256" key="1">
    <source>
        <dbReference type="SAM" id="MobiDB-lite"/>
    </source>
</evidence>
<evidence type="ECO:0000313" key="2">
    <source>
        <dbReference type="EMBL" id="GAT52453.1"/>
    </source>
</evidence>
<reference evidence="2" key="1">
    <citation type="submission" date="2014-09" db="EMBL/GenBank/DDBJ databases">
        <title>Genome sequence of the luminous mushroom Mycena chlorophos for searching fungal bioluminescence genes.</title>
        <authorList>
            <person name="Tanaka Y."/>
            <person name="Kasuga D."/>
            <person name="Oba Y."/>
            <person name="Hase S."/>
            <person name="Sato K."/>
            <person name="Oba Y."/>
            <person name="Sakakibara Y."/>
        </authorList>
    </citation>
    <scope>NUCLEOTIDE SEQUENCE</scope>
</reference>
<dbReference type="PANTHER" id="PTHR40460">
    <property type="entry name" value="CHROMOSOME 1, WHOLE GENOME SHOTGUN SEQUENCE"/>
    <property type="match status" value="1"/>
</dbReference>
<evidence type="ECO:0000313" key="3">
    <source>
        <dbReference type="Proteomes" id="UP000815677"/>
    </source>
</evidence>
<proteinExistence type="predicted"/>
<feature type="compositionally biased region" description="Basic and acidic residues" evidence="1">
    <location>
        <begin position="228"/>
        <end position="242"/>
    </location>
</feature>
<sequence length="242" mass="26864">MYVVVRRAYKTPATHSDIWSARLSPHSSFCPPNRHTHTYFLSRSRRSVSSKCRTHRYRNLCAVQCLGSAQTSPQPNLRFPARSRLGTAGMRRAAILQAHTVSSFDWHDDMIVAGFDYDVVGQVHPRIQMLHYPRVTFLNMSTDSSAPNKTTGQYHSLKGTAVETIGNVSGLDSWTKSGKEEHAAGEAEYNAAQAKDYVDGAADRLQGKTDAVWGAVTGDKTQQAQGNLRHDKGKAQQKVNEF</sequence>
<keyword evidence="3" id="KW-1185">Reference proteome</keyword>
<dbReference type="EMBL" id="DF847781">
    <property type="protein sequence ID" value="GAT52453.1"/>
    <property type="molecule type" value="Genomic_DNA"/>
</dbReference>
<accession>A0ABQ0LMX5</accession>
<feature type="region of interest" description="Disordered" evidence="1">
    <location>
        <begin position="217"/>
        <end position="242"/>
    </location>
</feature>
<dbReference type="InterPro" id="IPR036629">
    <property type="entry name" value="YjbJ_sf"/>
</dbReference>
<organism evidence="2 3">
    <name type="scientific">Mycena chlorophos</name>
    <name type="common">Agaric fungus</name>
    <name type="synonym">Agaricus chlorophos</name>
    <dbReference type="NCBI Taxonomy" id="658473"/>
    <lineage>
        <taxon>Eukaryota</taxon>
        <taxon>Fungi</taxon>
        <taxon>Dikarya</taxon>
        <taxon>Basidiomycota</taxon>
        <taxon>Agaricomycotina</taxon>
        <taxon>Agaricomycetes</taxon>
        <taxon>Agaricomycetidae</taxon>
        <taxon>Agaricales</taxon>
        <taxon>Marasmiineae</taxon>
        <taxon>Mycenaceae</taxon>
        <taxon>Mycena</taxon>
    </lineage>
</organism>
<name>A0ABQ0LMX5_MYCCL</name>
<dbReference type="PANTHER" id="PTHR40460:SF1">
    <property type="entry name" value="CSBD-LIKE DOMAIN-CONTAINING PROTEIN"/>
    <property type="match status" value="1"/>
</dbReference>